<name>A0A9P8LIP2_9PEZI</name>
<evidence type="ECO:0000313" key="9">
    <source>
        <dbReference type="Proteomes" id="UP000750711"/>
    </source>
</evidence>
<feature type="region of interest" description="Disordered" evidence="6">
    <location>
        <begin position="107"/>
        <end position="133"/>
    </location>
</feature>
<dbReference type="FunFam" id="3.30.2410.10:FF:000003">
    <property type="entry name" value="probable E3 ubiquitin-protein ligase HERC4 isoform X1"/>
    <property type="match status" value="1"/>
</dbReference>
<keyword evidence="3" id="KW-0808">Transferase</keyword>
<feature type="domain" description="HECT" evidence="7">
    <location>
        <begin position="143"/>
        <end position="312"/>
    </location>
</feature>
<keyword evidence="4 5" id="KW-0833">Ubl conjugation pathway</keyword>
<dbReference type="AlphaFoldDB" id="A0A9P8LIP2"/>
<feature type="compositionally biased region" description="Basic and acidic residues" evidence="6">
    <location>
        <begin position="68"/>
        <end position="79"/>
    </location>
</feature>
<dbReference type="InterPro" id="IPR035983">
    <property type="entry name" value="Hect_E3_ubiquitin_ligase"/>
</dbReference>
<comment type="catalytic activity">
    <reaction evidence="1">
        <text>S-ubiquitinyl-[E2 ubiquitin-conjugating enzyme]-L-cysteine + [acceptor protein]-L-lysine = [E2 ubiquitin-conjugating enzyme]-L-cysteine + N(6)-ubiquitinyl-[acceptor protein]-L-lysine.</text>
        <dbReference type="EC" id="2.3.2.26"/>
    </reaction>
</comment>
<keyword evidence="9" id="KW-1185">Reference proteome</keyword>
<gene>
    <name evidence="8" type="ORF">GP486_000447</name>
</gene>
<evidence type="ECO:0000256" key="4">
    <source>
        <dbReference type="ARBA" id="ARBA00022786"/>
    </source>
</evidence>
<sequence length="312" mass="34599">MPVADIEHIRDDWPDLARGLTELLTWKDGDVGDTFLRTYEFSVEGWGTTLSVDMKTRKGNLVSSRNPAPDEKGPAECKTDGGAGLDASFSSSSSSFTQPLDASFSSSSSSFTQPLDTSTPPCSQPTGIVTPAESSTIEEAELVTNANREEYVRDYIAWLTDHSISAQYEAFARGFFVCLDRKSLSLFTPPTIRPLIEGTLDIDISVLEKFARYDDGYSPSHRVIKDFWSVVRQYSPEKKRQLLEFVTASDRVPVNGLESVTFVVQRNGPDSERVPTSLTCFGRLLLPEYSSRRKLKEKLKLALENGRGFGVP</sequence>
<dbReference type="EMBL" id="JAGHQM010000031">
    <property type="protein sequence ID" value="KAH0566144.1"/>
    <property type="molecule type" value="Genomic_DNA"/>
</dbReference>
<organism evidence="8 9">
    <name type="scientific">Trichoglossum hirsutum</name>
    <dbReference type="NCBI Taxonomy" id="265104"/>
    <lineage>
        <taxon>Eukaryota</taxon>
        <taxon>Fungi</taxon>
        <taxon>Dikarya</taxon>
        <taxon>Ascomycota</taxon>
        <taxon>Pezizomycotina</taxon>
        <taxon>Geoglossomycetes</taxon>
        <taxon>Geoglossales</taxon>
        <taxon>Geoglossaceae</taxon>
        <taxon>Trichoglossum</taxon>
    </lineage>
</organism>
<dbReference type="Gene3D" id="3.30.2160.10">
    <property type="entry name" value="Hect, E3 ligase catalytic domain"/>
    <property type="match status" value="2"/>
</dbReference>
<evidence type="ECO:0000259" key="7">
    <source>
        <dbReference type="PROSITE" id="PS50237"/>
    </source>
</evidence>
<dbReference type="InterPro" id="IPR000569">
    <property type="entry name" value="HECT_dom"/>
</dbReference>
<dbReference type="PROSITE" id="PS50237">
    <property type="entry name" value="HECT"/>
    <property type="match status" value="1"/>
</dbReference>
<reference evidence="8" key="1">
    <citation type="submission" date="2021-03" db="EMBL/GenBank/DDBJ databases">
        <title>Comparative genomics and phylogenomic investigation of the class Geoglossomycetes provide insights into ecological specialization and systematics.</title>
        <authorList>
            <person name="Melie T."/>
            <person name="Pirro S."/>
            <person name="Miller A.N."/>
            <person name="Quandt A."/>
        </authorList>
    </citation>
    <scope>NUCLEOTIDE SEQUENCE</scope>
    <source>
        <strain evidence="8">CAQ_001_2017</strain>
    </source>
</reference>
<evidence type="ECO:0000256" key="1">
    <source>
        <dbReference type="ARBA" id="ARBA00000885"/>
    </source>
</evidence>
<evidence type="ECO:0000256" key="3">
    <source>
        <dbReference type="ARBA" id="ARBA00022679"/>
    </source>
</evidence>
<dbReference type="Gene3D" id="3.90.1750.10">
    <property type="entry name" value="Hect, E3 ligase catalytic domains"/>
    <property type="match status" value="1"/>
</dbReference>
<evidence type="ECO:0000313" key="8">
    <source>
        <dbReference type="EMBL" id="KAH0566144.1"/>
    </source>
</evidence>
<dbReference type="GO" id="GO:0061630">
    <property type="term" value="F:ubiquitin protein ligase activity"/>
    <property type="evidence" value="ECO:0007669"/>
    <property type="project" value="UniProtKB-EC"/>
</dbReference>
<feature type="region of interest" description="Disordered" evidence="6">
    <location>
        <begin position="58"/>
        <end position="92"/>
    </location>
</feature>
<dbReference type="PANTHER" id="PTHR45700">
    <property type="entry name" value="UBIQUITIN-PROTEIN LIGASE E3C"/>
    <property type="match status" value="1"/>
</dbReference>
<comment type="caution">
    <text evidence="8">The sequence shown here is derived from an EMBL/GenBank/DDBJ whole genome shotgun (WGS) entry which is preliminary data.</text>
</comment>
<evidence type="ECO:0000256" key="2">
    <source>
        <dbReference type="ARBA" id="ARBA00012485"/>
    </source>
</evidence>
<dbReference type="EC" id="2.3.2.26" evidence="2"/>
<accession>A0A9P8LIP2</accession>
<protein>
    <recommendedName>
        <fullName evidence="2">HECT-type E3 ubiquitin transferase</fullName>
        <ecNumber evidence="2">2.3.2.26</ecNumber>
    </recommendedName>
</protein>
<dbReference type="GO" id="GO:0000209">
    <property type="term" value="P:protein polyubiquitination"/>
    <property type="evidence" value="ECO:0007669"/>
    <property type="project" value="InterPro"/>
</dbReference>
<dbReference type="SMART" id="SM00119">
    <property type="entry name" value="HECTc"/>
    <property type="match status" value="1"/>
</dbReference>
<proteinExistence type="predicted"/>
<dbReference type="Gene3D" id="3.30.2410.10">
    <property type="entry name" value="Hect, E3 ligase catalytic domain"/>
    <property type="match status" value="1"/>
</dbReference>
<evidence type="ECO:0000256" key="6">
    <source>
        <dbReference type="SAM" id="MobiDB-lite"/>
    </source>
</evidence>
<dbReference type="Proteomes" id="UP000750711">
    <property type="component" value="Unassembled WGS sequence"/>
</dbReference>
<feature type="active site" description="Glycyl thioester intermediate" evidence="5">
    <location>
        <position position="280"/>
    </location>
</feature>
<evidence type="ECO:0000256" key="5">
    <source>
        <dbReference type="PROSITE-ProRule" id="PRU00104"/>
    </source>
</evidence>
<dbReference type="SUPFAM" id="SSF56204">
    <property type="entry name" value="Hect, E3 ligase catalytic domain"/>
    <property type="match status" value="1"/>
</dbReference>
<dbReference type="Pfam" id="PF00632">
    <property type="entry name" value="HECT"/>
    <property type="match status" value="1"/>
</dbReference>
<dbReference type="InterPro" id="IPR044611">
    <property type="entry name" value="E3A/B/C-like"/>
</dbReference>
<dbReference type="PANTHER" id="PTHR45700:SF8">
    <property type="entry name" value="HECT-TYPE E3 UBIQUITIN TRANSFERASE"/>
    <property type="match status" value="1"/>
</dbReference>
<feature type="compositionally biased region" description="Polar residues" evidence="6">
    <location>
        <begin position="112"/>
        <end position="133"/>
    </location>
</feature>